<organism evidence="1 2">
    <name type="scientific">Gigaspora margarita</name>
    <dbReference type="NCBI Taxonomy" id="4874"/>
    <lineage>
        <taxon>Eukaryota</taxon>
        <taxon>Fungi</taxon>
        <taxon>Fungi incertae sedis</taxon>
        <taxon>Mucoromycota</taxon>
        <taxon>Glomeromycotina</taxon>
        <taxon>Glomeromycetes</taxon>
        <taxon>Diversisporales</taxon>
        <taxon>Gigasporaceae</taxon>
        <taxon>Gigaspora</taxon>
    </lineage>
</organism>
<feature type="non-terminal residue" evidence="1">
    <location>
        <position position="1"/>
    </location>
</feature>
<keyword evidence="2" id="KW-1185">Reference proteome</keyword>
<accession>A0ABN7WBG4</accession>
<comment type="caution">
    <text evidence="1">The sequence shown here is derived from an EMBL/GenBank/DDBJ whole genome shotgun (WGS) entry which is preliminary data.</text>
</comment>
<gene>
    <name evidence="1" type="ORF">GMARGA_LOCUS28972</name>
</gene>
<dbReference type="EMBL" id="CAJVQB010038145">
    <property type="protein sequence ID" value="CAG8825935.1"/>
    <property type="molecule type" value="Genomic_DNA"/>
</dbReference>
<sequence>LSQNAYKKFPQSRLDIYLKSKDSIYQKRIEKQNWKIFRSLWKREKKKKQGSTK</sequence>
<protein>
    <submittedName>
        <fullName evidence="1">3446_t:CDS:1</fullName>
    </submittedName>
</protein>
<evidence type="ECO:0000313" key="1">
    <source>
        <dbReference type="EMBL" id="CAG8825935.1"/>
    </source>
</evidence>
<proteinExistence type="predicted"/>
<dbReference type="Proteomes" id="UP000789901">
    <property type="component" value="Unassembled WGS sequence"/>
</dbReference>
<evidence type="ECO:0000313" key="2">
    <source>
        <dbReference type="Proteomes" id="UP000789901"/>
    </source>
</evidence>
<name>A0ABN7WBG4_GIGMA</name>
<reference evidence="1 2" key="1">
    <citation type="submission" date="2021-06" db="EMBL/GenBank/DDBJ databases">
        <authorList>
            <person name="Kallberg Y."/>
            <person name="Tangrot J."/>
            <person name="Rosling A."/>
        </authorList>
    </citation>
    <scope>NUCLEOTIDE SEQUENCE [LARGE SCALE GENOMIC DNA]</scope>
    <source>
        <strain evidence="1 2">120-4 pot B 10/14</strain>
    </source>
</reference>